<dbReference type="InterPro" id="IPR010131">
    <property type="entry name" value="MdtP/NodT-like"/>
</dbReference>
<name>A0A0E9MWW3_9BACT</name>
<feature type="coiled-coil region" evidence="3">
    <location>
        <begin position="404"/>
        <end position="474"/>
    </location>
</feature>
<dbReference type="RefSeq" id="WP_046367680.1">
    <property type="nucleotide sequence ID" value="NZ_BBWV01000001.1"/>
</dbReference>
<organism evidence="5 6">
    <name type="scientific">Flavihumibacter petaseus NBRC 106054</name>
    <dbReference type="NCBI Taxonomy" id="1220578"/>
    <lineage>
        <taxon>Bacteria</taxon>
        <taxon>Pseudomonadati</taxon>
        <taxon>Bacteroidota</taxon>
        <taxon>Chitinophagia</taxon>
        <taxon>Chitinophagales</taxon>
        <taxon>Chitinophagaceae</taxon>
        <taxon>Flavihumibacter</taxon>
    </lineage>
</organism>
<dbReference type="PANTHER" id="PTHR30203:SF30">
    <property type="entry name" value="OUTER MEMBRANE PROTEIN-RELATED"/>
    <property type="match status" value="1"/>
</dbReference>
<protein>
    <submittedName>
        <fullName evidence="5">Putative RND-type efflux pump outer membrane protein</fullName>
    </submittedName>
</protein>
<keyword evidence="6" id="KW-1185">Reference proteome</keyword>
<keyword evidence="2" id="KW-1134">Transmembrane beta strand</keyword>
<dbReference type="PANTHER" id="PTHR30203">
    <property type="entry name" value="OUTER MEMBRANE CATION EFFLUX PROTEIN"/>
    <property type="match status" value="1"/>
</dbReference>
<dbReference type="PROSITE" id="PS51257">
    <property type="entry name" value="PROKAR_LIPOPROTEIN"/>
    <property type="match status" value="1"/>
</dbReference>
<dbReference type="STRING" id="1220578.FPE01S_01_09160"/>
<comment type="similarity">
    <text evidence="1 2">Belongs to the outer membrane factor (OMF) (TC 1.B.17) family.</text>
</comment>
<comment type="subcellular location">
    <subcellularLocation>
        <location evidence="2">Cell membrane</location>
        <topology evidence="2">Lipid-anchor</topology>
    </subcellularLocation>
</comment>
<keyword evidence="2 4" id="KW-0812">Transmembrane</keyword>
<dbReference type="Gene3D" id="2.20.200.10">
    <property type="entry name" value="Outer membrane efflux proteins (OEP)"/>
    <property type="match status" value="1"/>
</dbReference>
<dbReference type="GO" id="GO:0015562">
    <property type="term" value="F:efflux transmembrane transporter activity"/>
    <property type="evidence" value="ECO:0007669"/>
    <property type="project" value="InterPro"/>
</dbReference>
<dbReference type="SUPFAM" id="SSF56954">
    <property type="entry name" value="Outer membrane efflux proteins (OEP)"/>
    <property type="match status" value="1"/>
</dbReference>
<comment type="caution">
    <text evidence="5">The sequence shown here is derived from an EMBL/GenBank/DDBJ whole genome shotgun (WGS) entry which is preliminary data.</text>
</comment>
<dbReference type="AlphaFoldDB" id="A0A0E9MWW3"/>
<evidence type="ECO:0000256" key="1">
    <source>
        <dbReference type="ARBA" id="ARBA00007613"/>
    </source>
</evidence>
<dbReference type="EMBL" id="BBWV01000001">
    <property type="protein sequence ID" value="GAO41901.1"/>
    <property type="molecule type" value="Genomic_DNA"/>
</dbReference>
<dbReference type="Proteomes" id="UP000033121">
    <property type="component" value="Unassembled WGS sequence"/>
</dbReference>
<sequence length="486" mass="54362">MFKRKSTYFYGLVIATIGSSLIFSGCKIPAITTREENKTVPKNYTGDSTGAATDTITSAAVQWQNFFTDKNLANLIDTALKNNQELNITLQEIQIARNEIRMRKAALLPTGGIRAGTGVEKVGRYTSQGAGDATTDIEPGKEMPDPLGDFNVAAYAHWEVDIWKKLRNAKKAAVNRYLASIEGKNFVLTNLVAEVANSYYELLALDNQLAIIKQNITLQQNALEIVKIQKDAARATELGVQKFQAEVLKTESMEFDIRQQITETENRINFLLARYPQPISRDTSSFAGALPFQVKTGIPSQLLANRPDIRQAELDLVASKLDVKVARAEFYPNFDISAAVGLQAFKPSYLVKFPESLLYSLAVDMVAPLINRNALMAEFSSASARQIQSMYNYERTILSAYLEVATQLSNINNLEKNYDRKSRQVEALNRSIEVSNDLFKSARVDYFEVLMTQRDALEARLELVETKKQQFNAVVNVYRDLGGGWK</sequence>
<dbReference type="Pfam" id="PF02321">
    <property type="entry name" value="OEP"/>
    <property type="match status" value="2"/>
</dbReference>
<evidence type="ECO:0000313" key="5">
    <source>
        <dbReference type="EMBL" id="GAO41901.1"/>
    </source>
</evidence>
<keyword evidence="4" id="KW-1133">Transmembrane helix</keyword>
<evidence type="ECO:0000256" key="3">
    <source>
        <dbReference type="SAM" id="Coils"/>
    </source>
</evidence>
<accession>A0A0E9MWW3</accession>
<dbReference type="NCBIfam" id="TIGR01845">
    <property type="entry name" value="outer_NodT"/>
    <property type="match status" value="1"/>
</dbReference>
<gene>
    <name evidence="5" type="ORF">FPE01S_01_09160</name>
</gene>
<keyword evidence="3" id="KW-0175">Coiled coil</keyword>
<dbReference type="Gene3D" id="1.20.1600.10">
    <property type="entry name" value="Outer membrane efflux proteins (OEP)"/>
    <property type="match status" value="1"/>
</dbReference>
<proteinExistence type="inferred from homology"/>
<evidence type="ECO:0000256" key="2">
    <source>
        <dbReference type="RuleBase" id="RU362097"/>
    </source>
</evidence>
<evidence type="ECO:0000256" key="4">
    <source>
        <dbReference type="SAM" id="Phobius"/>
    </source>
</evidence>
<feature type="transmembrane region" description="Helical" evidence="4">
    <location>
        <begin position="7"/>
        <end position="25"/>
    </location>
</feature>
<dbReference type="OrthoDB" id="9770517at2"/>
<keyword evidence="2 4" id="KW-0472">Membrane</keyword>
<dbReference type="InterPro" id="IPR003423">
    <property type="entry name" value="OMP_efflux"/>
</dbReference>
<keyword evidence="2" id="KW-0564">Palmitate</keyword>
<dbReference type="GO" id="GO:0005886">
    <property type="term" value="C:plasma membrane"/>
    <property type="evidence" value="ECO:0007669"/>
    <property type="project" value="UniProtKB-SubCell"/>
</dbReference>
<keyword evidence="2" id="KW-0449">Lipoprotein</keyword>
<evidence type="ECO:0000313" key="6">
    <source>
        <dbReference type="Proteomes" id="UP000033121"/>
    </source>
</evidence>
<reference evidence="5 6" key="1">
    <citation type="submission" date="2015-04" db="EMBL/GenBank/DDBJ databases">
        <title>Whole genome shotgun sequence of Flavihumibacter petaseus NBRC 106054.</title>
        <authorList>
            <person name="Miyazawa S."/>
            <person name="Hosoyama A."/>
            <person name="Hashimoto M."/>
            <person name="Noguchi M."/>
            <person name="Tsuchikane K."/>
            <person name="Ohji S."/>
            <person name="Yamazoe A."/>
            <person name="Ichikawa N."/>
            <person name="Kimura A."/>
            <person name="Fujita N."/>
        </authorList>
    </citation>
    <scope>NUCLEOTIDE SEQUENCE [LARGE SCALE GENOMIC DNA]</scope>
    <source>
        <strain evidence="5 6">NBRC 106054</strain>
    </source>
</reference>